<keyword evidence="3" id="KW-1185">Reference proteome</keyword>
<sequence>MSRAPGMTVLTAALALAGFAGPAAAAGPELPIHTASDAGSYHTKLCPPLAQHIKDNQQFLSPACTPSAGSAENYGLVQQTPGALGLAQFDVIANLLAAEPEEATPPVSIVERTGVRECLFAVSNAETPLTFKDIREAAAVAAFHLPPEGSGSAATFAFMQSLHPDDLGAAFSVTHEADTMEMLRAVAQADQTVVGLFVQFPDLSSKAFEYINKAGLQVIGVGSRAMSTARVADQRVYTVQEVATSEGGWFSSAETARTMCTEVVIIAANPEAVSDVGAGKRLALMTKALDGFDMAEIAAADDRDWLARMLDSAKEVTGPAAESFLTEVEEATGGML</sequence>
<evidence type="ECO:0000256" key="1">
    <source>
        <dbReference type="SAM" id="SignalP"/>
    </source>
</evidence>
<name>A0A1G7HF22_9PROT</name>
<dbReference type="AlphaFoldDB" id="A0A1G7HF22"/>
<proteinExistence type="predicted"/>
<dbReference type="EMBL" id="FNAP01000020">
    <property type="protein sequence ID" value="SDE98946.1"/>
    <property type="molecule type" value="Genomic_DNA"/>
</dbReference>
<gene>
    <name evidence="2" type="ORF">SAMN05421720_12027</name>
</gene>
<feature type="signal peptide" evidence="1">
    <location>
        <begin position="1"/>
        <end position="25"/>
    </location>
</feature>
<dbReference type="RefSeq" id="WP_143027242.1">
    <property type="nucleotide sequence ID" value="NZ_FNAP01000020.1"/>
</dbReference>
<evidence type="ECO:0000313" key="3">
    <source>
        <dbReference type="Proteomes" id="UP000199412"/>
    </source>
</evidence>
<dbReference type="Proteomes" id="UP000199412">
    <property type="component" value="Unassembled WGS sequence"/>
</dbReference>
<protein>
    <recommendedName>
        <fullName evidence="4">TRAP-type C4-dicarboxylate transport system, substrate-binding protein</fullName>
    </recommendedName>
</protein>
<evidence type="ECO:0008006" key="4">
    <source>
        <dbReference type="Google" id="ProtNLM"/>
    </source>
</evidence>
<accession>A0A1G7HF22</accession>
<evidence type="ECO:0000313" key="2">
    <source>
        <dbReference type="EMBL" id="SDE98946.1"/>
    </source>
</evidence>
<feature type="chain" id="PRO_5011437879" description="TRAP-type C4-dicarboxylate transport system, substrate-binding protein" evidence="1">
    <location>
        <begin position="26"/>
        <end position="336"/>
    </location>
</feature>
<organism evidence="2 3">
    <name type="scientific">Rhodospira trueperi</name>
    <dbReference type="NCBI Taxonomy" id="69960"/>
    <lineage>
        <taxon>Bacteria</taxon>
        <taxon>Pseudomonadati</taxon>
        <taxon>Pseudomonadota</taxon>
        <taxon>Alphaproteobacteria</taxon>
        <taxon>Rhodospirillales</taxon>
        <taxon>Rhodospirillaceae</taxon>
        <taxon>Rhodospira</taxon>
    </lineage>
</organism>
<keyword evidence="1" id="KW-0732">Signal</keyword>
<reference evidence="2 3" key="1">
    <citation type="submission" date="2016-10" db="EMBL/GenBank/DDBJ databases">
        <authorList>
            <person name="de Groot N.N."/>
        </authorList>
    </citation>
    <scope>NUCLEOTIDE SEQUENCE [LARGE SCALE GENOMIC DNA]</scope>
    <source>
        <strain evidence="2 3">ATCC 700224</strain>
    </source>
</reference>